<accession>A0ABU7WLW8</accession>
<reference evidence="1 2" key="1">
    <citation type="submission" date="2023-08" db="EMBL/GenBank/DDBJ databases">
        <authorList>
            <person name="Sharma P."/>
            <person name="Verma V."/>
            <person name="Mohan M.K."/>
            <person name="Dubey A.K."/>
        </authorList>
    </citation>
    <scope>NUCLEOTIDE SEQUENCE [LARGE SCALE GENOMIC DNA]</scope>
    <source>
        <strain evidence="1 2">ADP4</strain>
    </source>
</reference>
<evidence type="ECO:0000313" key="1">
    <source>
        <dbReference type="EMBL" id="MEF3112427.1"/>
    </source>
</evidence>
<dbReference type="RefSeq" id="WP_331785424.1">
    <property type="nucleotide sequence ID" value="NZ_JAVFKM010000002.1"/>
</dbReference>
<evidence type="ECO:0000313" key="2">
    <source>
        <dbReference type="Proteomes" id="UP001348265"/>
    </source>
</evidence>
<keyword evidence="2" id="KW-1185">Reference proteome</keyword>
<sequence>MVFYADNGARLTEGVKGTFTPEIYEAQLLQDLEEQTVFASPRIVNTAYEGELHKGGDSVRIPHFVDTVEDKGTVKAYGSIAEADHAQLEYMRMTIQKGSSFHLEIDSLDQFFTQKGIDKFSDLVRQRARKTAHALDKLVARTINHAVGSGMDFNSVEDESQAAQMTPLEGGPIDALNPIDLADPKAVYNAIVDMVEELDIRSAPQDRWIMASPKVRSSLLKSEMFIDASKFGSAVIPTGQIGSILGVPVYVTSALGSHTRPDRKRHPLINPAHAEGAGIDMVMGATNAVSVVTPFAQMETYKPEKKFTHAVKSRLFYDAKVMRPEQMLIIPSKAPTPPKTVKAAKAE</sequence>
<proteinExistence type="predicted"/>
<gene>
    <name evidence="1" type="ORF">RB636_04325</name>
</gene>
<name>A0ABU7WLW8_9ACTN</name>
<dbReference type="EMBL" id="JAVFKM010000002">
    <property type="protein sequence ID" value="MEF3112427.1"/>
    <property type="molecule type" value="Genomic_DNA"/>
</dbReference>
<protein>
    <submittedName>
        <fullName evidence="1">Uncharacterized protein</fullName>
    </submittedName>
</protein>
<comment type="caution">
    <text evidence="1">The sequence shown here is derived from an EMBL/GenBank/DDBJ whole genome shotgun (WGS) entry which is preliminary data.</text>
</comment>
<dbReference type="Proteomes" id="UP001348265">
    <property type="component" value="Unassembled WGS sequence"/>
</dbReference>
<organism evidence="1 2">
    <name type="scientific">Streptomyces chrestomyceticus</name>
    <dbReference type="NCBI Taxonomy" id="68185"/>
    <lineage>
        <taxon>Bacteria</taxon>
        <taxon>Bacillati</taxon>
        <taxon>Actinomycetota</taxon>
        <taxon>Actinomycetes</taxon>
        <taxon>Kitasatosporales</taxon>
        <taxon>Streptomycetaceae</taxon>
        <taxon>Streptomyces</taxon>
    </lineage>
</organism>